<evidence type="ECO:0000313" key="2">
    <source>
        <dbReference type="EMBL" id="TNV78837.1"/>
    </source>
</evidence>
<sequence>MKGQRQDNPHTLYRAQEAKDAQSRPQLQADGGLHINKKHREEKMLNQQPCQNPTLLVQEKQLHEQLPHNQDEDVCEKTYIGLQELLISRIRALGTECKREKLYSLLEKFKYILHPDALNRIQQLQVPTKFVGTDLVHLFHVVTHLDFVITMKEVSDPAMIRWKLFEAALD</sequence>
<organism evidence="2 3">
    <name type="scientific">Halteria grandinella</name>
    <dbReference type="NCBI Taxonomy" id="5974"/>
    <lineage>
        <taxon>Eukaryota</taxon>
        <taxon>Sar</taxon>
        <taxon>Alveolata</taxon>
        <taxon>Ciliophora</taxon>
        <taxon>Intramacronucleata</taxon>
        <taxon>Spirotrichea</taxon>
        <taxon>Stichotrichia</taxon>
        <taxon>Sporadotrichida</taxon>
        <taxon>Halteriidae</taxon>
        <taxon>Halteria</taxon>
    </lineage>
</organism>
<reference evidence="2" key="1">
    <citation type="submission" date="2019-06" db="EMBL/GenBank/DDBJ databases">
        <authorList>
            <person name="Zheng W."/>
        </authorList>
    </citation>
    <scope>NUCLEOTIDE SEQUENCE</scope>
    <source>
        <strain evidence="2">QDHG01</strain>
    </source>
</reference>
<protein>
    <submittedName>
        <fullName evidence="2">Uncharacterized protein</fullName>
    </submittedName>
</protein>
<evidence type="ECO:0000313" key="3">
    <source>
        <dbReference type="Proteomes" id="UP000785679"/>
    </source>
</evidence>
<comment type="caution">
    <text evidence="2">The sequence shown here is derived from an EMBL/GenBank/DDBJ whole genome shotgun (WGS) entry which is preliminary data.</text>
</comment>
<evidence type="ECO:0000256" key="1">
    <source>
        <dbReference type="SAM" id="MobiDB-lite"/>
    </source>
</evidence>
<feature type="region of interest" description="Disordered" evidence="1">
    <location>
        <begin position="1"/>
        <end position="29"/>
    </location>
</feature>
<accession>A0A8J8NP02</accession>
<dbReference type="AlphaFoldDB" id="A0A8J8NP02"/>
<dbReference type="Proteomes" id="UP000785679">
    <property type="component" value="Unassembled WGS sequence"/>
</dbReference>
<dbReference type="EMBL" id="RRYP01009771">
    <property type="protein sequence ID" value="TNV78837.1"/>
    <property type="molecule type" value="Genomic_DNA"/>
</dbReference>
<name>A0A8J8NP02_HALGN</name>
<proteinExistence type="predicted"/>
<gene>
    <name evidence="2" type="ORF">FGO68_gene980</name>
</gene>
<keyword evidence="3" id="KW-1185">Reference proteome</keyword>